<dbReference type="InterPro" id="IPR015378">
    <property type="entry name" value="Transposase-like_Mu_C"/>
</dbReference>
<evidence type="ECO:0000256" key="1">
    <source>
        <dbReference type="SAM" id="MobiDB-lite"/>
    </source>
</evidence>
<feature type="compositionally biased region" description="Acidic residues" evidence="1">
    <location>
        <begin position="547"/>
        <end position="557"/>
    </location>
</feature>
<dbReference type="GO" id="GO:0015074">
    <property type="term" value="P:DNA integration"/>
    <property type="evidence" value="ECO:0007669"/>
    <property type="project" value="InterPro"/>
</dbReference>
<proteinExistence type="predicted"/>
<dbReference type="Gene3D" id="3.30.420.10">
    <property type="entry name" value="Ribonuclease H-like superfamily/Ribonuclease H"/>
    <property type="match status" value="1"/>
</dbReference>
<dbReference type="InterPro" id="IPR001584">
    <property type="entry name" value="Integrase_cat-core"/>
</dbReference>
<evidence type="ECO:0000313" key="4">
    <source>
        <dbReference type="Proteomes" id="UP000033874"/>
    </source>
</evidence>
<sequence>MIERKPSPAPRRSLKSLETGLALYPHFRRHISLSGPVTAAQVQAISEATGLKERRIRALAARFRLHPVAETLAPKPRGPAVGSHRIDPEVRAAIETLIEEIALKMVSPSRAEAARQIWGLLHADNGDHRFPADLIPSEKTIERLLAEIPSRVWAKATMGSKTRSAHEPHPGEYASEGFLDLVQMDHTKGDVILVDSLRREQLGRPWITLLIEIWTRSILGYYVSFGDPSIFRCGRAVASAVLPKEPVLAHLGVDVGYPMHGLFRRLHADQAKPHRSEAFRRACIRNGIAPDVRKPGPAHLGGHIERLIGTMVGKLRLLPGATGSNVAARDGYDAEADAAMTLAEFERWLLCQIAIYHHAPHSALGGLCPAQMWEREAAKHSPLLPVSVDADELFRQFLPSKSLTVHAKGIQIKYRHYWHPDLAVRIGQKIEISWDERTIQHVYADLDGRYVELPVVGDYPDVWEADWEAARAGVRALGRAYQADGGRAATARAVAAANQEIHRARVRTKEARRHAKRREGEGTTLADLRVPEAPTKPPIEWKPVAELGEDDWLQERI</sequence>
<dbReference type="Pfam" id="PF09299">
    <property type="entry name" value="Mu-transpos_C"/>
    <property type="match status" value="1"/>
</dbReference>
<dbReference type="STRING" id="56193.YP76_21245"/>
<evidence type="ECO:0000313" key="3">
    <source>
        <dbReference type="EMBL" id="KKW90233.1"/>
    </source>
</evidence>
<dbReference type="GO" id="GO:0003676">
    <property type="term" value="F:nucleic acid binding"/>
    <property type="evidence" value="ECO:0007669"/>
    <property type="project" value="InterPro"/>
</dbReference>
<comment type="caution">
    <text evidence="3">The sequence shown here is derived from an EMBL/GenBank/DDBJ whole genome shotgun (WGS) entry which is preliminary data.</text>
</comment>
<dbReference type="RefSeq" id="WP_046765596.1">
    <property type="nucleotide sequence ID" value="NZ_LBIC01000011.1"/>
</dbReference>
<feature type="domain" description="Integrase catalytic" evidence="2">
    <location>
        <begin position="164"/>
        <end position="377"/>
    </location>
</feature>
<feature type="region of interest" description="Disordered" evidence="1">
    <location>
        <begin position="509"/>
        <end position="557"/>
    </location>
</feature>
<dbReference type="InterPro" id="IPR012337">
    <property type="entry name" value="RNaseH-like_sf"/>
</dbReference>
<accession>A0A0M3AJV1</accession>
<reference evidence="3 4" key="1">
    <citation type="submission" date="2015-04" db="EMBL/GenBank/DDBJ databases">
        <title>Genome sequence of aromatic hydrocarbons-degrading Sphingobium chungbukense DJ77.</title>
        <authorList>
            <person name="Kim Y.-C."/>
            <person name="Chae J.-C."/>
        </authorList>
    </citation>
    <scope>NUCLEOTIDE SEQUENCE [LARGE SCALE GENOMIC DNA]</scope>
    <source>
        <strain evidence="3 4">DJ77</strain>
    </source>
</reference>
<protein>
    <submittedName>
        <fullName evidence="3">TniA transposition protein</fullName>
    </submittedName>
</protein>
<dbReference type="InterPro" id="IPR036397">
    <property type="entry name" value="RNaseH_sf"/>
</dbReference>
<keyword evidence="4" id="KW-1185">Reference proteome</keyword>
<evidence type="ECO:0000259" key="2">
    <source>
        <dbReference type="PROSITE" id="PS50994"/>
    </source>
</evidence>
<name>A0A0M3AJV1_9SPHN</name>
<dbReference type="PROSITE" id="PS50994">
    <property type="entry name" value="INTEGRASE"/>
    <property type="match status" value="1"/>
</dbReference>
<dbReference type="AlphaFoldDB" id="A0A0M3AJV1"/>
<dbReference type="SUPFAM" id="SSF53098">
    <property type="entry name" value="Ribonuclease H-like"/>
    <property type="match status" value="1"/>
</dbReference>
<organism evidence="3 4">
    <name type="scientific">Sphingobium chungbukense</name>
    <dbReference type="NCBI Taxonomy" id="56193"/>
    <lineage>
        <taxon>Bacteria</taxon>
        <taxon>Pseudomonadati</taxon>
        <taxon>Pseudomonadota</taxon>
        <taxon>Alphaproteobacteria</taxon>
        <taxon>Sphingomonadales</taxon>
        <taxon>Sphingomonadaceae</taxon>
        <taxon>Sphingobium</taxon>
    </lineage>
</organism>
<dbReference type="PATRIC" id="fig|56193.3.peg.4467"/>
<gene>
    <name evidence="3" type="ORF">YP76_21245</name>
</gene>
<dbReference type="Proteomes" id="UP000033874">
    <property type="component" value="Unassembled WGS sequence"/>
</dbReference>
<dbReference type="EMBL" id="LBIC01000011">
    <property type="protein sequence ID" value="KKW90233.1"/>
    <property type="molecule type" value="Genomic_DNA"/>
</dbReference>